<dbReference type="GO" id="GO:0016592">
    <property type="term" value="C:mediator complex"/>
    <property type="evidence" value="ECO:0007669"/>
    <property type="project" value="InterPro"/>
</dbReference>
<dbReference type="Proteomes" id="UP000007014">
    <property type="component" value="Chromosome 8"/>
</dbReference>
<dbReference type="GeneID" id="16993529"/>
<organism evidence="9 10">
    <name type="scientific">Cyanidioschyzon merolae (strain NIES-3377 / 10D)</name>
    <name type="common">Unicellular red alga</name>
    <dbReference type="NCBI Taxonomy" id="280699"/>
    <lineage>
        <taxon>Eukaryota</taxon>
        <taxon>Rhodophyta</taxon>
        <taxon>Bangiophyceae</taxon>
        <taxon>Cyanidiales</taxon>
        <taxon>Cyanidiaceae</taxon>
        <taxon>Cyanidioschyzon</taxon>
    </lineage>
</organism>
<dbReference type="PANTHER" id="PTHR13186">
    <property type="entry name" value="MEDIATOR OF RNA POLYMERASE II TRANSCRIPTION SUBUNIT 31"/>
    <property type="match status" value="1"/>
</dbReference>
<dbReference type="Pfam" id="PF05669">
    <property type="entry name" value="Med31"/>
    <property type="match status" value="1"/>
</dbReference>
<sequence>MPGRKRKLAAKTAELAPEAGEGSESTSLVGSADASASTAAGVAHTEQQEMPSGGLHESFLESIPPAASFLEELAWVESLASPSYVAYLCQMRRFDDVVAQRRLTTLQRWRQDPAYRQHVSQPIALFFLEQLCSAEFREALRHPAVAALYERQVDLYRRCYGNLLNTGESRVLR</sequence>
<reference evidence="9 10" key="1">
    <citation type="journal article" date="2004" name="Nature">
        <title>Genome sequence of the ultrasmall unicellular red alga Cyanidioschyzon merolae 10D.</title>
        <authorList>
            <person name="Matsuzaki M."/>
            <person name="Misumi O."/>
            <person name="Shin-i T."/>
            <person name="Maruyama S."/>
            <person name="Takahara M."/>
            <person name="Miyagishima S."/>
            <person name="Mori T."/>
            <person name="Nishida K."/>
            <person name="Yagisawa F."/>
            <person name="Nishida K."/>
            <person name="Yoshida Y."/>
            <person name="Nishimura Y."/>
            <person name="Nakao S."/>
            <person name="Kobayashi T."/>
            <person name="Momoyama Y."/>
            <person name="Higashiyama T."/>
            <person name="Minoda A."/>
            <person name="Sano M."/>
            <person name="Nomoto H."/>
            <person name="Oishi K."/>
            <person name="Hayashi H."/>
            <person name="Ohta F."/>
            <person name="Nishizaka S."/>
            <person name="Haga S."/>
            <person name="Miura S."/>
            <person name="Morishita T."/>
            <person name="Kabeya Y."/>
            <person name="Terasawa K."/>
            <person name="Suzuki Y."/>
            <person name="Ishii Y."/>
            <person name="Asakawa S."/>
            <person name="Takano H."/>
            <person name="Ohta N."/>
            <person name="Kuroiwa H."/>
            <person name="Tanaka K."/>
            <person name="Shimizu N."/>
            <person name="Sugano S."/>
            <person name="Sato N."/>
            <person name="Nozaki H."/>
            <person name="Ogasawara N."/>
            <person name="Kohara Y."/>
            <person name="Kuroiwa T."/>
        </authorList>
    </citation>
    <scope>NUCLEOTIDE SEQUENCE [LARGE SCALE GENOMIC DNA]</scope>
    <source>
        <strain evidence="9 10">10D</strain>
    </source>
</reference>
<evidence type="ECO:0000256" key="6">
    <source>
        <dbReference type="ARBA" id="ARBA00023242"/>
    </source>
</evidence>
<dbReference type="Gene3D" id="1.10.10.1340">
    <property type="entry name" value="Mediator of RNA polymerase II, submodule Med31 (Soh1)"/>
    <property type="match status" value="1"/>
</dbReference>
<comment type="subcellular location">
    <subcellularLocation>
        <location evidence="1 7">Nucleus</location>
    </subcellularLocation>
</comment>
<dbReference type="OrthoDB" id="10257739at2759"/>
<dbReference type="RefSeq" id="XP_005536150.1">
    <property type="nucleotide sequence ID" value="XM_005536093.1"/>
</dbReference>
<evidence type="ECO:0000256" key="2">
    <source>
        <dbReference type="ARBA" id="ARBA00006378"/>
    </source>
</evidence>
<dbReference type="Gramene" id="CMH208CT">
    <property type="protein sequence ID" value="CMH208CT"/>
    <property type="gene ID" value="CMH208C"/>
</dbReference>
<dbReference type="HOGENOM" id="CLU_1549808_0_0_1"/>
<evidence type="ECO:0000256" key="4">
    <source>
        <dbReference type="ARBA" id="ARBA00023159"/>
    </source>
</evidence>
<dbReference type="AlphaFoldDB" id="M1V7L1"/>
<keyword evidence="5 7" id="KW-0804">Transcription</keyword>
<proteinExistence type="inferred from homology"/>
<dbReference type="InterPro" id="IPR038089">
    <property type="entry name" value="Med31_sf"/>
</dbReference>
<dbReference type="GO" id="GO:0006355">
    <property type="term" value="P:regulation of DNA-templated transcription"/>
    <property type="evidence" value="ECO:0007669"/>
    <property type="project" value="InterPro"/>
</dbReference>
<accession>M1V7L1</accession>
<evidence type="ECO:0000256" key="5">
    <source>
        <dbReference type="ARBA" id="ARBA00023163"/>
    </source>
</evidence>
<comment type="subunit">
    <text evidence="7">Component of the Mediator complex.</text>
</comment>
<comment type="similarity">
    <text evidence="2 7">Belongs to the Mediator complex subunit 31 family.</text>
</comment>
<comment type="function">
    <text evidence="7">Component of the Mediator complex, a coactivator involved in the regulated transcription of nearly all RNA polymerase II-dependent genes. Mediator functions as a bridge to convey information from gene-specific regulatory proteins to the basal RNA polymerase II transcription machinery. Mediator is recruited to promoters by direct interactions with regulatory proteins and serves as a scaffold for the assembly of a functional preinitiation complex with RNA polymerase II and the general transcription factors.</text>
</comment>
<evidence type="ECO:0000313" key="9">
    <source>
        <dbReference type="EMBL" id="BAM79864.1"/>
    </source>
</evidence>
<gene>
    <name evidence="9" type="ORF">CYME_CMH208C</name>
</gene>
<dbReference type="InterPro" id="IPR008831">
    <property type="entry name" value="Mediator_Med31"/>
</dbReference>
<name>M1V7L1_CYAM1</name>
<keyword evidence="6 7" id="KW-0539">Nucleus</keyword>
<keyword evidence="3 7" id="KW-0805">Transcription regulation</keyword>
<reference evidence="9 10" key="2">
    <citation type="journal article" date="2007" name="BMC Biol.">
        <title>A 100%-complete sequence reveals unusually simple genomic features in the hot-spring red alga Cyanidioschyzon merolae.</title>
        <authorList>
            <person name="Nozaki H."/>
            <person name="Takano H."/>
            <person name="Misumi O."/>
            <person name="Terasawa K."/>
            <person name="Matsuzaki M."/>
            <person name="Maruyama S."/>
            <person name="Nishida K."/>
            <person name="Yagisawa F."/>
            <person name="Yoshida Y."/>
            <person name="Fujiwara T."/>
            <person name="Takio S."/>
            <person name="Tamura K."/>
            <person name="Chung S.J."/>
            <person name="Nakamura S."/>
            <person name="Kuroiwa H."/>
            <person name="Tanaka K."/>
            <person name="Sato N."/>
            <person name="Kuroiwa T."/>
        </authorList>
    </citation>
    <scope>NUCLEOTIDE SEQUENCE [LARGE SCALE GENOMIC DNA]</scope>
    <source>
        <strain evidence="9 10">10D</strain>
    </source>
</reference>
<dbReference type="GO" id="GO:0003712">
    <property type="term" value="F:transcription coregulator activity"/>
    <property type="evidence" value="ECO:0007669"/>
    <property type="project" value="InterPro"/>
</dbReference>
<evidence type="ECO:0000256" key="1">
    <source>
        <dbReference type="ARBA" id="ARBA00004123"/>
    </source>
</evidence>
<dbReference type="KEGG" id="cme:CYME_CMH208C"/>
<dbReference type="eggNOG" id="KOG4086">
    <property type="taxonomic scope" value="Eukaryota"/>
</dbReference>
<dbReference type="STRING" id="280699.M1V7L1"/>
<feature type="compositionally biased region" description="Low complexity" evidence="8">
    <location>
        <begin position="29"/>
        <end position="43"/>
    </location>
</feature>
<evidence type="ECO:0000256" key="7">
    <source>
        <dbReference type="RuleBase" id="RU364129"/>
    </source>
</evidence>
<keyword evidence="10" id="KW-1185">Reference proteome</keyword>
<protein>
    <recommendedName>
        <fullName evidence="7">Mediator of RNA polymerase II transcription subunit 31</fullName>
    </recommendedName>
</protein>
<keyword evidence="4 7" id="KW-0010">Activator</keyword>
<evidence type="ECO:0000256" key="8">
    <source>
        <dbReference type="SAM" id="MobiDB-lite"/>
    </source>
</evidence>
<feature type="region of interest" description="Disordered" evidence="8">
    <location>
        <begin position="1"/>
        <end position="57"/>
    </location>
</feature>
<evidence type="ECO:0000313" key="10">
    <source>
        <dbReference type="Proteomes" id="UP000007014"/>
    </source>
</evidence>
<evidence type="ECO:0000256" key="3">
    <source>
        <dbReference type="ARBA" id="ARBA00023015"/>
    </source>
</evidence>
<dbReference type="EMBL" id="AP006490">
    <property type="protein sequence ID" value="BAM79864.1"/>
    <property type="molecule type" value="Genomic_DNA"/>
</dbReference>